<dbReference type="Proteomes" id="UP000694941">
    <property type="component" value="Unplaced"/>
</dbReference>
<evidence type="ECO:0000256" key="1">
    <source>
        <dbReference type="SAM" id="Phobius"/>
    </source>
</evidence>
<dbReference type="PANTHER" id="PTHR46303:SF1">
    <property type="entry name" value="VWFC DOMAIN-CONTAINING PROTEIN"/>
    <property type="match status" value="1"/>
</dbReference>
<sequence>MYFRNELRHHVSYFLVICLCSVAVYSGAKNRKQMMCSFSGKSYSRGDNWYHLADNPKGPICLACHCHENGQVNCTTNKCGTELCSYEDNIDEKCCKKCTADMETEDAGTHEHMLGTFTFTNKRGNSRNDCLSGGQIYSQGATWHPVIGPLGRMDCVVCKCQLGKVVCSRLSCKETKTSLCAKVTHVLGHCCPICVSEETEIPKETPSFKEVQKQNPLVNKTSEKNCIPRQMDTLVFRSQGINQLSGYYQYAFRTVNNHRFIRLLFWMVKAEKMTDFSEQHLSKSEFGVLKTKFTFTLLGATKTKLMDRFIKKSKKLAGRCTSSCHGEIARMENVLRLKEISRKPRCSKREKPFEM</sequence>
<keyword evidence="3" id="KW-1185">Reference proteome</keyword>
<evidence type="ECO:0000259" key="2">
    <source>
        <dbReference type="PROSITE" id="PS50184"/>
    </source>
</evidence>
<evidence type="ECO:0000313" key="4">
    <source>
        <dbReference type="RefSeq" id="XP_022246297.1"/>
    </source>
</evidence>
<dbReference type="RefSeq" id="XP_022246297.1">
    <property type="nucleotide sequence ID" value="XM_022390589.1"/>
</dbReference>
<dbReference type="SUPFAM" id="SSF57603">
    <property type="entry name" value="FnI-like domain"/>
    <property type="match status" value="2"/>
</dbReference>
<dbReference type="GeneID" id="111086701"/>
<gene>
    <name evidence="4 5" type="primary">LOC111086701</name>
</gene>
<dbReference type="Pfam" id="PF00093">
    <property type="entry name" value="VWC"/>
    <property type="match status" value="1"/>
</dbReference>
<dbReference type="RefSeq" id="XP_022246298.1">
    <property type="nucleotide sequence ID" value="XM_022390590.1"/>
</dbReference>
<dbReference type="InterPro" id="IPR001007">
    <property type="entry name" value="VWF_dom"/>
</dbReference>
<dbReference type="PANTHER" id="PTHR46303">
    <property type="entry name" value="VWFC DOMAIN-CONTAINING PROTEIN"/>
    <property type="match status" value="1"/>
</dbReference>
<dbReference type="SMART" id="SM00214">
    <property type="entry name" value="VWC"/>
    <property type="match status" value="2"/>
</dbReference>
<feature type="transmembrane region" description="Helical" evidence="1">
    <location>
        <begin position="12"/>
        <end position="28"/>
    </location>
</feature>
<dbReference type="Gene3D" id="2.10.70.10">
    <property type="entry name" value="Complement Module, domain 1"/>
    <property type="match status" value="1"/>
</dbReference>
<proteinExistence type="predicted"/>
<evidence type="ECO:0000313" key="5">
    <source>
        <dbReference type="RefSeq" id="XP_022246298.1"/>
    </source>
</evidence>
<dbReference type="PROSITE" id="PS01208">
    <property type="entry name" value="VWFC_1"/>
    <property type="match status" value="1"/>
</dbReference>
<feature type="domain" description="VWFC" evidence="2">
    <location>
        <begin position="128"/>
        <end position="195"/>
    </location>
</feature>
<reference evidence="4 5" key="1">
    <citation type="submission" date="2025-05" db="UniProtKB">
        <authorList>
            <consortium name="RefSeq"/>
        </authorList>
    </citation>
    <scope>IDENTIFICATION</scope>
    <source>
        <tissue evidence="4 5">Muscle</tissue>
    </source>
</reference>
<dbReference type="PROSITE" id="PS50184">
    <property type="entry name" value="VWFC_2"/>
    <property type="match status" value="1"/>
</dbReference>
<dbReference type="InterPro" id="IPR045717">
    <property type="entry name" value="CHRDL1/2"/>
</dbReference>
<organism evidence="3 4">
    <name type="scientific">Limulus polyphemus</name>
    <name type="common">Atlantic horseshoe crab</name>
    <dbReference type="NCBI Taxonomy" id="6850"/>
    <lineage>
        <taxon>Eukaryota</taxon>
        <taxon>Metazoa</taxon>
        <taxon>Ecdysozoa</taxon>
        <taxon>Arthropoda</taxon>
        <taxon>Chelicerata</taxon>
        <taxon>Merostomata</taxon>
        <taxon>Xiphosura</taxon>
        <taxon>Limulidae</taxon>
        <taxon>Limulus</taxon>
    </lineage>
</organism>
<evidence type="ECO:0000313" key="3">
    <source>
        <dbReference type="Proteomes" id="UP000694941"/>
    </source>
</evidence>
<accession>A0ABM1SRP1</accession>
<name>A0ABM1SRP1_LIMPO</name>
<protein>
    <submittedName>
        <fullName evidence="4 5">Chordin-like protein 1 isoform X1</fullName>
    </submittedName>
</protein>
<keyword evidence="1" id="KW-1133">Transmembrane helix</keyword>
<keyword evidence="1" id="KW-0812">Transmembrane</keyword>
<keyword evidence="1" id="KW-0472">Membrane</keyword>